<feature type="chain" id="PRO_5045339889" evidence="1">
    <location>
        <begin position="27"/>
        <end position="124"/>
    </location>
</feature>
<feature type="signal peptide" evidence="1">
    <location>
        <begin position="1"/>
        <end position="26"/>
    </location>
</feature>
<keyword evidence="1" id="KW-0732">Signal</keyword>
<comment type="caution">
    <text evidence="2">The sequence shown here is derived from an EMBL/GenBank/DDBJ whole genome shotgun (WGS) entry which is preliminary data.</text>
</comment>
<dbReference type="Proteomes" id="UP001597301">
    <property type="component" value="Unassembled WGS sequence"/>
</dbReference>
<evidence type="ECO:0000313" key="2">
    <source>
        <dbReference type="EMBL" id="MFD1707381.1"/>
    </source>
</evidence>
<name>A0ABW4KKS4_9BACI</name>
<evidence type="ECO:0000256" key="1">
    <source>
        <dbReference type="SAM" id="SignalP"/>
    </source>
</evidence>
<gene>
    <name evidence="2" type="ORF">ACFSCZ_11640</name>
</gene>
<sequence>MKKNKFFISLLLGVIMAVSVSVEANAANNYKHVYLSGSGPVYSNWLNPKDHFKLYIYNSNNLNVGYDVFDSKGRIVANGTIKDAGTITRSVTDNGLKYRVRLRCQEPWWNKTKCNAFAYIRDYY</sequence>
<proteinExistence type="predicted"/>
<accession>A0ABW4KKS4</accession>
<organism evidence="2 3">
    <name type="scientific">Siminovitchia sediminis</name>
    <dbReference type="NCBI Taxonomy" id="1274353"/>
    <lineage>
        <taxon>Bacteria</taxon>
        <taxon>Bacillati</taxon>
        <taxon>Bacillota</taxon>
        <taxon>Bacilli</taxon>
        <taxon>Bacillales</taxon>
        <taxon>Bacillaceae</taxon>
        <taxon>Siminovitchia</taxon>
    </lineage>
</organism>
<evidence type="ECO:0000313" key="3">
    <source>
        <dbReference type="Proteomes" id="UP001597301"/>
    </source>
</evidence>
<keyword evidence="3" id="KW-1185">Reference proteome</keyword>
<reference evidence="3" key="1">
    <citation type="journal article" date="2019" name="Int. J. Syst. Evol. Microbiol.">
        <title>The Global Catalogue of Microorganisms (GCM) 10K type strain sequencing project: providing services to taxonomists for standard genome sequencing and annotation.</title>
        <authorList>
            <consortium name="The Broad Institute Genomics Platform"/>
            <consortium name="The Broad Institute Genome Sequencing Center for Infectious Disease"/>
            <person name="Wu L."/>
            <person name="Ma J."/>
        </authorList>
    </citation>
    <scope>NUCLEOTIDE SEQUENCE [LARGE SCALE GENOMIC DNA]</scope>
    <source>
        <strain evidence="3">CGMCC 1.12295</strain>
    </source>
</reference>
<dbReference type="RefSeq" id="WP_380774099.1">
    <property type="nucleotide sequence ID" value="NZ_JBHUEO010000031.1"/>
</dbReference>
<protein>
    <submittedName>
        <fullName evidence="2">Uncharacterized protein</fullName>
    </submittedName>
</protein>
<dbReference type="EMBL" id="JBHUEO010000031">
    <property type="protein sequence ID" value="MFD1707381.1"/>
    <property type="molecule type" value="Genomic_DNA"/>
</dbReference>